<reference evidence="2" key="1">
    <citation type="submission" date="2019-05" db="EMBL/GenBank/DDBJ databases">
        <title>Metatranscriptomic reconstruction reveals RNA viruses with the potential to shape carbon cycling in soil.</title>
        <authorList>
            <person name="Starr E.P."/>
            <person name="Nuccio E."/>
            <person name="Pett-Ridge J."/>
            <person name="Banfield J.F."/>
            <person name="Firestone M.K."/>
        </authorList>
    </citation>
    <scope>NUCLEOTIDE SEQUENCE</scope>
    <source>
        <strain evidence="2">H4_Bulk_46_scaffold_23</strain>
    </source>
</reference>
<proteinExistence type="predicted"/>
<name>A0A514D4T8_9VIRU</name>
<evidence type="ECO:0000313" key="2">
    <source>
        <dbReference type="EMBL" id="QDH88623.1"/>
    </source>
</evidence>
<dbReference type="InterPro" id="IPR003613">
    <property type="entry name" value="Ubox_domain"/>
</dbReference>
<gene>
    <name evidence="2" type="ORF">H4Bulk4623_000001</name>
</gene>
<dbReference type="SMART" id="SM00504">
    <property type="entry name" value="Ubox"/>
    <property type="match status" value="1"/>
</dbReference>
<organism evidence="2">
    <name type="scientific">Riboviria sp</name>
    <dbReference type="NCBI Taxonomy" id="2585031"/>
    <lineage>
        <taxon>Viruses</taxon>
        <taxon>Riboviria</taxon>
    </lineage>
</organism>
<feature type="domain" description="U-box" evidence="1">
    <location>
        <begin position="11"/>
        <end position="73"/>
    </location>
</feature>
<sequence>MQTVNDIIRTHFVCSISREFPTIPVECPCGHLFDYRNIIQWLTIQHICPVSRMPLTIRDLTVSKTIFNFLSELHLDSNQHSSAAETQTEDAVPDLLLDFDFSRELDAASIAPFIDDQPQPPFVALSSVPLVAAQLSQTQIDYLGRGTLVDLFDGLFNPFSSNIEISSEISPLNRLFIERLLVFRVQHPHIKINKYVYQHPSDDVEYVAKHLCRLGYFVYDLFMIQNRPTAGNATLNRYVLYSCDTLSDHTRNNLSAYVRLSNRY</sequence>
<evidence type="ECO:0000259" key="1">
    <source>
        <dbReference type="SMART" id="SM00504"/>
    </source>
</evidence>
<dbReference type="InterPro" id="IPR013083">
    <property type="entry name" value="Znf_RING/FYVE/PHD"/>
</dbReference>
<dbReference type="GO" id="GO:0004842">
    <property type="term" value="F:ubiquitin-protein transferase activity"/>
    <property type="evidence" value="ECO:0007669"/>
    <property type="project" value="InterPro"/>
</dbReference>
<dbReference type="Gene3D" id="3.30.40.10">
    <property type="entry name" value="Zinc/RING finger domain, C3HC4 (zinc finger)"/>
    <property type="match status" value="1"/>
</dbReference>
<dbReference type="EMBL" id="MN034229">
    <property type="protein sequence ID" value="QDH88623.1"/>
    <property type="molecule type" value="Genomic_DNA"/>
</dbReference>
<accession>A0A514D4T8</accession>
<protein>
    <recommendedName>
        <fullName evidence="1">U-box domain-containing protein</fullName>
    </recommendedName>
</protein>
<dbReference type="SUPFAM" id="SSF57850">
    <property type="entry name" value="RING/U-box"/>
    <property type="match status" value="1"/>
</dbReference>
<dbReference type="Pfam" id="PF04564">
    <property type="entry name" value="U-box"/>
    <property type="match status" value="1"/>
</dbReference>
<dbReference type="GO" id="GO:0016567">
    <property type="term" value="P:protein ubiquitination"/>
    <property type="evidence" value="ECO:0007669"/>
    <property type="project" value="InterPro"/>
</dbReference>